<organism evidence="2 3">
    <name type="scientific">Paratrimastix pyriformis</name>
    <dbReference type="NCBI Taxonomy" id="342808"/>
    <lineage>
        <taxon>Eukaryota</taxon>
        <taxon>Metamonada</taxon>
        <taxon>Preaxostyla</taxon>
        <taxon>Paratrimastigidae</taxon>
        <taxon>Paratrimastix</taxon>
    </lineage>
</organism>
<name>A0ABQ8UMZ6_9EUKA</name>
<keyword evidence="3" id="KW-1185">Reference proteome</keyword>
<proteinExistence type="predicted"/>
<accession>A0ABQ8UMZ6</accession>
<dbReference type="Proteomes" id="UP001141327">
    <property type="component" value="Unassembled WGS sequence"/>
</dbReference>
<protein>
    <submittedName>
        <fullName evidence="2">Uncharacterized protein</fullName>
    </submittedName>
</protein>
<gene>
    <name evidence="2" type="ORF">PAPYR_3893</name>
</gene>
<dbReference type="InterPro" id="IPR000048">
    <property type="entry name" value="IQ_motif_EF-hand-BS"/>
</dbReference>
<dbReference type="CDD" id="cd23767">
    <property type="entry name" value="IQCD"/>
    <property type="match status" value="1"/>
</dbReference>
<feature type="region of interest" description="Disordered" evidence="1">
    <location>
        <begin position="318"/>
        <end position="342"/>
    </location>
</feature>
<dbReference type="EMBL" id="JAPMOS010000016">
    <property type="protein sequence ID" value="KAJ4459847.1"/>
    <property type="molecule type" value="Genomic_DNA"/>
</dbReference>
<evidence type="ECO:0000313" key="2">
    <source>
        <dbReference type="EMBL" id="KAJ4459847.1"/>
    </source>
</evidence>
<evidence type="ECO:0000313" key="3">
    <source>
        <dbReference type="Proteomes" id="UP001141327"/>
    </source>
</evidence>
<reference evidence="2" key="1">
    <citation type="journal article" date="2022" name="bioRxiv">
        <title>Genomics of Preaxostyla Flagellates Illuminates Evolutionary Transitions and the Path Towards Mitochondrial Loss.</title>
        <authorList>
            <person name="Novak L.V.F."/>
            <person name="Treitli S.C."/>
            <person name="Pyrih J."/>
            <person name="Halakuc P."/>
            <person name="Pipaliya S.V."/>
            <person name="Vacek V."/>
            <person name="Brzon O."/>
            <person name="Soukal P."/>
            <person name="Eme L."/>
            <person name="Dacks J.B."/>
            <person name="Karnkowska A."/>
            <person name="Elias M."/>
            <person name="Hampl V."/>
        </authorList>
    </citation>
    <scope>NUCLEOTIDE SEQUENCE</scope>
    <source>
        <strain evidence="2">RCP-MX</strain>
    </source>
</reference>
<evidence type="ECO:0000256" key="1">
    <source>
        <dbReference type="SAM" id="MobiDB-lite"/>
    </source>
</evidence>
<comment type="caution">
    <text evidence="2">The sequence shown here is derived from an EMBL/GenBank/DDBJ whole genome shotgun (WGS) entry which is preliminary data.</text>
</comment>
<sequence>MRPPAFSRESTVRSDEAQKLHHMTFFDREAVLTQIEALLRSLTMRHEALLEQHRKQTELERGELGRLVLNIWKRHQSRRAILNALANLSVQFRGRLKAASVIEQWWRLHRMRKNLRGLAHVHRRQLEAARLIQNVWRKRRSRLLLRRAAEAHRRRVQAARSIQAAWRSHRVRKQKAAHRVLCALRILRKWRIHRTRLSVLRAYETWRRRSTAASTTQRAWKSHRARQLVHLAARCHRRQTHAVLSIQIMEPPSGSGAYSPSAELRGPLDPVTCSKRIHHATAVISRVWRVHRIRVLIHNAAIRSRTARDASRRFEIAATCPSDPSPNHGARSCDNPTDQSRD</sequence>
<dbReference type="SMART" id="SM00015">
    <property type="entry name" value="IQ"/>
    <property type="match status" value="5"/>
</dbReference>
<dbReference type="PROSITE" id="PS50096">
    <property type="entry name" value="IQ"/>
    <property type="match status" value="1"/>
</dbReference>